<dbReference type="Proteomes" id="UP000271098">
    <property type="component" value="Unassembled WGS sequence"/>
</dbReference>
<gene>
    <name evidence="3" type="ORF">GPUH_LOCUS1975</name>
</gene>
<dbReference type="WBParaSite" id="GPUH_0000198001-mRNA-1">
    <property type="protein sequence ID" value="GPUH_0000198001-mRNA-1"/>
    <property type="gene ID" value="GPUH_0000198001"/>
</dbReference>
<protein>
    <submittedName>
        <fullName evidence="5">Secreted protein</fullName>
    </submittedName>
</protein>
<dbReference type="AlphaFoldDB" id="A0A183CZT4"/>
<reference evidence="5" key="1">
    <citation type="submission" date="2016-06" db="UniProtKB">
        <authorList>
            <consortium name="WormBaseParasite"/>
        </authorList>
    </citation>
    <scope>IDENTIFICATION</scope>
</reference>
<sequence>MNYIALAVAASLYVVSAQLGNDPGLPFEIIAAAEARDSKPENILAARDSETVVVAANDTSVFTQNDTAFGTDLNDTVIAADTKGSDTAPNKSAPNPGKSLADAGNLKTTTEKADTKNEKKTSTEKPKIDQKQHAKENSPE</sequence>
<feature type="compositionally biased region" description="Basic and acidic residues" evidence="1">
    <location>
        <begin position="109"/>
        <end position="140"/>
    </location>
</feature>
<accession>A0A183CZT4</accession>
<keyword evidence="4" id="KW-1185">Reference proteome</keyword>
<reference evidence="3 4" key="2">
    <citation type="submission" date="2018-11" db="EMBL/GenBank/DDBJ databases">
        <authorList>
            <consortium name="Pathogen Informatics"/>
        </authorList>
    </citation>
    <scope>NUCLEOTIDE SEQUENCE [LARGE SCALE GENOMIC DNA]</scope>
</reference>
<feature type="signal peptide" evidence="2">
    <location>
        <begin position="1"/>
        <end position="17"/>
    </location>
</feature>
<name>A0A183CZT4_9BILA</name>
<evidence type="ECO:0000313" key="5">
    <source>
        <dbReference type="WBParaSite" id="GPUH_0000198001-mRNA-1"/>
    </source>
</evidence>
<evidence type="ECO:0000256" key="2">
    <source>
        <dbReference type="SAM" id="SignalP"/>
    </source>
</evidence>
<keyword evidence="2" id="KW-0732">Signal</keyword>
<feature type="chain" id="PRO_5043138519" evidence="2">
    <location>
        <begin position="18"/>
        <end position="140"/>
    </location>
</feature>
<evidence type="ECO:0000313" key="3">
    <source>
        <dbReference type="EMBL" id="VDK31388.1"/>
    </source>
</evidence>
<dbReference type="EMBL" id="UYRT01002716">
    <property type="protein sequence ID" value="VDK31388.1"/>
    <property type="molecule type" value="Genomic_DNA"/>
</dbReference>
<proteinExistence type="predicted"/>
<evidence type="ECO:0000256" key="1">
    <source>
        <dbReference type="SAM" id="MobiDB-lite"/>
    </source>
</evidence>
<organism evidence="5">
    <name type="scientific">Gongylonema pulchrum</name>
    <dbReference type="NCBI Taxonomy" id="637853"/>
    <lineage>
        <taxon>Eukaryota</taxon>
        <taxon>Metazoa</taxon>
        <taxon>Ecdysozoa</taxon>
        <taxon>Nematoda</taxon>
        <taxon>Chromadorea</taxon>
        <taxon>Rhabditida</taxon>
        <taxon>Spirurina</taxon>
        <taxon>Spiruromorpha</taxon>
        <taxon>Spiruroidea</taxon>
        <taxon>Gongylonematidae</taxon>
        <taxon>Gongylonema</taxon>
    </lineage>
</organism>
<feature type="region of interest" description="Disordered" evidence="1">
    <location>
        <begin position="80"/>
        <end position="140"/>
    </location>
</feature>
<evidence type="ECO:0000313" key="4">
    <source>
        <dbReference type="Proteomes" id="UP000271098"/>
    </source>
</evidence>